<gene>
    <name evidence="3" type="ORF">FKG94_18040</name>
</gene>
<dbReference type="CDD" id="cd08252">
    <property type="entry name" value="AL_MDR"/>
    <property type="match status" value="1"/>
</dbReference>
<dbReference type="InterPro" id="IPR052733">
    <property type="entry name" value="Chloroplast_QOR"/>
</dbReference>
<dbReference type="GO" id="GO:0008270">
    <property type="term" value="F:zinc ion binding"/>
    <property type="evidence" value="ECO:0007669"/>
    <property type="project" value="InterPro"/>
</dbReference>
<keyword evidence="1" id="KW-0560">Oxidoreductase</keyword>
<organism evidence="3 4">
    <name type="scientific">Exilibacterium tricleocarpae</name>
    <dbReference type="NCBI Taxonomy" id="2591008"/>
    <lineage>
        <taxon>Bacteria</taxon>
        <taxon>Pseudomonadati</taxon>
        <taxon>Pseudomonadota</taxon>
        <taxon>Gammaproteobacteria</taxon>
        <taxon>Cellvibrionales</taxon>
        <taxon>Cellvibrionaceae</taxon>
        <taxon>Exilibacterium</taxon>
    </lineage>
</organism>
<comment type="similarity">
    <text evidence="1">Belongs to the zinc-containing alcohol dehydrogenase family. Quinone oxidoreductase subfamily.</text>
</comment>
<name>A0A545T5V7_9GAMM</name>
<protein>
    <recommendedName>
        <fullName evidence="1">Zinc-type alcohol dehydrogenase-like protein</fullName>
    </recommendedName>
</protein>
<keyword evidence="4" id="KW-1185">Reference proteome</keyword>
<dbReference type="InterPro" id="IPR014182">
    <property type="entry name" value="ADH_Zn_typ-1"/>
</dbReference>
<reference evidence="3 4" key="1">
    <citation type="submission" date="2019-06" db="EMBL/GenBank/DDBJ databases">
        <title>Whole genome sequence for Cellvibrionaceae sp. R142.</title>
        <authorList>
            <person name="Wang G."/>
        </authorList>
    </citation>
    <scope>NUCLEOTIDE SEQUENCE [LARGE SCALE GENOMIC DNA]</scope>
    <source>
        <strain evidence="3 4">R142</strain>
    </source>
</reference>
<dbReference type="InterPro" id="IPR036291">
    <property type="entry name" value="NAD(P)-bd_dom_sf"/>
</dbReference>
<dbReference type="GO" id="GO:0016491">
    <property type="term" value="F:oxidoreductase activity"/>
    <property type="evidence" value="ECO:0007669"/>
    <property type="project" value="UniProtKB-KW"/>
</dbReference>
<comment type="caution">
    <text evidence="3">The sequence shown here is derived from an EMBL/GenBank/DDBJ whole genome shotgun (WGS) entry which is preliminary data.</text>
</comment>
<dbReference type="SUPFAM" id="SSF51735">
    <property type="entry name" value="NAD(P)-binding Rossmann-fold domains"/>
    <property type="match status" value="1"/>
</dbReference>
<keyword evidence="1" id="KW-0479">Metal-binding</keyword>
<evidence type="ECO:0000256" key="1">
    <source>
        <dbReference type="RuleBase" id="RU364000"/>
    </source>
</evidence>
<dbReference type="AlphaFoldDB" id="A0A545T5V7"/>
<dbReference type="InterPro" id="IPR020843">
    <property type="entry name" value="ER"/>
</dbReference>
<dbReference type="Gene3D" id="3.90.180.10">
    <property type="entry name" value="Medium-chain alcohol dehydrogenases, catalytic domain"/>
    <property type="match status" value="1"/>
</dbReference>
<feature type="domain" description="Enoyl reductase (ER)" evidence="2">
    <location>
        <begin position="13"/>
        <end position="336"/>
    </location>
</feature>
<evidence type="ECO:0000259" key="2">
    <source>
        <dbReference type="SMART" id="SM00829"/>
    </source>
</evidence>
<dbReference type="PANTHER" id="PTHR44013:SF1">
    <property type="entry name" value="ZINC-TYPE ALCOHOL DEHYDROGENASE-LIKE PROTEIN C16A3.02C"/>
    <property type="match status" value="1"/>
</dbReference>
<dbReference type="InterPro" id="IPR013154">
    <property type="entry name" value="ADH-like_N"/>
</dbReference>
<dbReference type="SMART" id="SM00829">
    <property type="entry name" value="PKS_ER"/>
    <property type="match status" value="1"/>
</dbReference>
<dbReference type="Proteomes" id="UP000319732">
    <property type="component" value="Unassembled WGS sequence"/>
</dbReference>
<accession>A0A545T5V7</accession>
<dbReference type="SUPFAM" id="SSF50129">
    <property type="entry name" value="GroES-like"/>
    <property type="match status" value="1"/>
</dbReference>
<dbReference type="EMBL" id="VHSG01000019">
    <property type="protein sequence ID" value="TQV72599.1"/>
    <property type="molecule type" value="Genomic_DNA"/>
</dbReference>
<dbReference type="Pfam" id="PF08240">
    <property type="entry name" value="ADH_N"/>
    <property type="match status" value="1"/>
</dbReference>
<evidence type="ECO:0000313" key="4">
    <source>
        <dbReference type="Proteomes" id="UP000319732"/>
    </source>
</evidence>
<dbReference type="PANTHER" id="PTHR44013">
    <property type="entry name" value="ZINC-TYPE ALCOHOL DEHYDROGENASE-LIKE PROTEIN C16A3.02C"/>
    <property type="match status" value="1"/>
</dbReference>
<dbReference type="InterPro" id="IPR011032">
    <property type="entry name" value="GroES-like_sf"/>
</dbReference>
<dbReference type="Gene3D" id="3.40.50.720">
    <property type="entry name" value="NAD(P)-binding Rossmann-like Domain"/>
    <property type="match status" value="1"/>
</dbReference>
<dbReference type="OrthoDB" id="9785812at2"/>
<dbReference type="RefSeq" id="WP_142928329.1">
    <property type="nucleotide sequence ID" value="NZ_ML660098.1"/>
</dbReference>
<keyword evidence="1" id="KW-0862">Zinc</keyword>
<evidence type="ECO:0000313" key="3">
    <source>
        <dbReference type="EMBL" id="TQV72599.1"/>
    </source>
</evidence>
<proteinExistence type="inferred from homology"/>
<sequence>MKAVGYKESLPITDANTLVDFELPQPVVGGYDMLVRIDAIAVNPVDYKVRQTMPPAGGAYRILGWDASGEVVAAGNQVSQFQPGDKVFYAGDITLPGSNAEYQRVDARLAGHRPRSLSAAEAAALPLAAITAWEILFDHLKLSRVNGNRDGAPTLLVTGAAGGVGSMLVQLARRLTNATVVATASRPQSRDWVTALGAHHVIDHHGDMVAQLRALGIDQVNHVASLNGTGRHFATLVEVLKPFGSLVLIDDPVELDIGKLKSKSLSLHWEFMFARSMHRADDMQTQGELLSRIALLVDDGLIKTTLGQNLGTINAANLRRAHTLLEAGDTIGKIVLEGFD</sequence>
<dbReference type="Pfam" id="PF13602">
    <property type="entry name" value="ADH_zinc_N_2"/>
    <property type="match status" value="1"/>
</dbReference>
<dbReference type="NCBIfam" id="TIGR02817">
    <property type="entry name" value="adh_fam_1"/>
    <property type="match status" value="1"/>
</dbReference>